<keyword evidence="1" id="KW-1133">Transmembrane helix</keyword>
<feature type="transmembrane region" description="Helical" evidence="1">
    <location>
        <begin position="95"/>
        <end position="120"/>
    </location>
</feature>
<reference evidence="2" key="1">
    <citation type="journal article" date="2020" name="mSystems">
        <title>Genome- and Community-Level Interaction Insights into Carbon Utilization and Element Cycling Functions of Hydrothermarchaeota in Hydrothermal Sediment.</title>
        <authorList>
            <person name="Zhou Z."/>
            <person name="Liu Y."/>
            <person name="Xu W."/>
            <person name="Pan J."/>
            <person name="Luo Z.H."/>
            <person name="Li M."/>
        </authorList>
    </citation>
    <scope>NUCLEOTIDE SEQUENCE [LARGE SCALE GENOMIC DNA]</scope>
    <source>
        <strain evidence="2">SpSt-339</strain>
    </source>
</reference>
<comment type="caution">
    <text evidence="2">The sequence shown here is derived from an EMBL/GenBank/DDBJ whole genome shotgun (WGS) entry which is preliminary data.</text>
</comment>
<protein>
    <submittedName>
        <fullName evidence="2">Uncharacterized protein</fullName>
    </submittedName>
</protein>
<keyword evidence="1" id="KW-0472">Membrane</keyword>
<proteinExistence type="predicted"/>
<dbReference type="AlphaFoldDB" id="A0A7C2P1R4"/>
<sequence>MPAPFTDAAPRSLTFSAGLSCQRPRLTTMDFLISLLMGWFSGAGQRMHDSLDALYSPAANPSAQGWRTAAVCLFLLGATRFLSWSILFCLGERRLFCAVLGWLGLACLQGCILCGGRYAVLNQRTDDTDDVE</sequence>
<dbReference type="EMBL" id="DSOK01000399">
    <property type="protein sequence ID" value="HEN16674.1"/>
    <property type="molecule type" value="Genomic_DNA"/>
</dbReference>
<accession>A0A7C2P1R4</accession>
<feature type="transmembrane region" description="Helical" evidence="1">
    <location>
        <begin position="64"/>
        <end position="83"/>
    </location>
</feature>
<evidence type="ECO:0000256" key="1">
    <source>
        <dbReference type="SAM" id="Phobius"/>
    </source>
</evidence>
<organism evidence="2">
    <name type="scientific">Schlesneria paludicola</name>
    <dbReference type="NCBI Taxonomy" id="360056"/>
    <lineage>
        <taxon>Bacteria</taxon>
        <taxon>Pseudomonadati</taxon>
        <taxon>Planctomycetota</taxon>
        <taxon>Planctomycetia</taxon>
        <taxon>Planctomycetales</taxon>
        <taxon>Planctomycetaceae</taxon>
        <taxon>Schlesneria</taxon>
    </lineage>
</organism>
<gene>
    <name evidence="2" type="ORF">ENQ76_14535</name>
</gene>
<evidence type="ECO:0000313" key="2">
    <source>
        <dbReference type="EMBL" id="HEN16674.1"/>
    </source>
</evidence>
<keyword evidence="1" id="KW-0812">Transmembrane</keyword>
<name>A0A7C2P1R4_9PLAN</name>